<dbReference type="GO" id="GO:0003735">
    <property type="term" value="F:structural constituent of ribosome"/>
    <property type="evidence" value="ECO:0007669"/>
    <property type="project" value="TreeGrafter"/>
</dbReference>
<name>A0AAV9JG70_9PEZI</name>
<feature type="region of interest" description="Disordered" evidence="1">
    <location>
        <begin position="54"/>
        <end position="83"/>
    </location>
</feature>
<comment type="caution">
    <text evidence="2">The sequence shown here is derived from an EMBL/GenBank/DDBJ whole genome shotgun (WGS) entry which is preliminary data.</text>
</comment>
<gene>
    <name evidence="2" type="ORF">LTR36_004530</name>
</gene>
<evidence type="ECO:0000313" key="3">
    <source>
        <dbReference type="Proteomes" id="UP001324427"/>
    </source>
</evidence>
<dbReference type="GO" id="GO:0070124">
    <property type="term" value="P:mitochondrial translational initiation"/>
    <property type="evidence" value="ECO:0007669"/>
    <property type="project" value="TreeGrafter"/>
</dbReference>
<keyword evidence="3" id="KW-1185">Reference proteome</keyword>
<evidence type="ECO:0000313" key="2">
    <source>
        <dbReference type="EMBL" id="KAK4544032.1"/>
    </source>
</evidence>
<dbReference type="InterPro" id="IPR016712">
    <property type="entry name" value="Rbsml_bS1m-like"/>
</dbReference>
<dbReference type="GO" id="GO:0005763">
    <property type="term" value="C:mitochondrial small ribosomal subunit"/>
    <property type="evidence" value="ECO:0007669"/>
    <property type="project" value="TreeGrafter"/>
</dbReference>
<feature type="region of interest" description="Disordered" evidence="1">
    <location>
        <begin position="492"/>
        <end position="553"/>
    </location>
</feature>
<dbReference type="EMBL" id="JAVFHQ010000027">
    <property type="protein sequence ID" value="KAK4544032.1"/>
    <property type="molecule type" value="Genomic_DNA"/>
</dbReference>
<protein>
    <submittedName>
        <fullName evidence="2">Uncharacterized protein</fullName>
    </submittedName>
</protein>
<accession>A0AAV9JG70</accession>
<dbReference type="Pfam" id="PF11709">
    <property type="entry name" value="Mit_ribos_Mrp51"/>
    <property type="match status" value="1"/>
</dbReference>
<dbReference type="PANTHER" id="PTHR28058:SF1">
    <property type="entry name" value="SMALL RIBOSOMAL SUBUNIT PROTEIN BS1M"/>
    <property type="match status" value="1"/>
</dbReference>
<sequence>MSKAASSPTARLLQSSRLFSLPRPLPQPQLETITSSGVYRASNTATLPYPTHQAVATPPSSHFRGDWGLKRPLPGKATKTSTPHIRISAQDTAEHITDFGSAADHTQTEAKWLEMGVPVMYRTTRDADRKTAPLSVFEEGLDNTDAAFGGAGADATKQRWKYNGPWIAGMQDGAFQLFTRRVEKRKAEFRDFVKANIAEQRLADRRRQAQDEGQVLDMQTIARLRQELRPDESEMVELEKGMRDNHATEGLSSELTALICDFLDLPAVRPAETSSTERSTLDPALRGLLSGLTNDTDIADSAPPSTHPSAGLSYLRTSAIMENHPLHGPQAHRAPVLARVVRPRNSAQGTEYQAKVGVAGIVASDPVSATLNTDKYGRGNGSLTGGGGARDFDPDVNANALLEDQAGGNKMWVHPQTAFIDENGRIRLSVTRGDREAIAIKNNDVEHIHEARAAASRGMVGGGGAAAALPGTSGNANYGHSLPDRRRAPAEMGQMPAFSGGGAQQPRAPDSPDYGAVYEGQRPQVRRRAEVRGFDEELGTQAGEGRMDDESATSRIRELLEGRGRR</sequence>
<reference evidence="2 3" key="1">
    <citation type="submission" date="2021-11" db="EMBL/GenBank/DDBJ databases">
        <title>Black yeast isolated from Biological Soil Crust.</title>
        <authorList>
            <person name="Kurbessoian T."/>
        </authorList>
    </citation>
    <scope>NUCLEOTIDE SEQUENCE [LARGE SCALE GENOMIC DNA]</scope>
    <source>
        <strain evidence="2 3">CCFEE 5522</strain>
    </source>
</reference>
<dbReference type="PANTHER" id="PTHR28058">
    <property type="entry name" value="37S RIBOSOMAL PROTEIN MRP51, MITOCHONDRIAL"/>
    <property type="match status" value="1"/>
</dbReference>
<dbReference type="AlphaFoldDB" id="A0AAV9JG70"/>
<evidence type="ECO:0000256" key="1">
    <source>
        <dbReference type="SAM" id="MobiDB-lite"/>
    </source>
</evidence>
<proteinExistence type="predicted"/>
<organism evidence="2 3">
    <name type="scientific">Oleoguttula mirabilis</name>
    <dbReference type="NCBI Taxonomy" id="1507867"/>
    <lineage>
        <taxon>Eukaryota</taxon>
        <taxon>Fungi</taxon>
        <taxon>Dikarya</taxon>
        <taxon>Ascomycota</taxon>
        <taxon>Pezizomycotina</taxon>
        <taxon>Dothideomycetes</taxon>
        <taxon>Dothideomycetidae</taxon>
        <taxon>Mycosphaerellales</taxon>
        <taxon>Teratosphaeriaceae</taxon>
        <taxon>Oleoguttula</taxon>
    </lineage>
</organism>
<dbReference type="Proteomes" id="UP001324427">
    <property type="component" value="Unassembled WGS sequence"/>
</dbReference>